<dbReference type="Proteomes" id="UP000193067">
    <property type="component" value="Unassembled WGS sequence"/>
</dbReference>
<accession>A0A1Y2IG86</accession>
<evidence type="ECO:0000313" key="2">
    <source>
        <dbReference type="EMBL" id="OSD00206.1"/>
    </source>
</evidence>
<proteinExistence type="predicted"/>
<gene>
    <name evidence="2" type="ORF">PYCCODRAFT_707886</name>
</gene>
<sequence>MQGGADEKARPPTREPSVRVRSTGKRRGRQEGVKERTRSGMPRSAQRGECRCRYTESGR</sequence>
<name>A0A1Y2IG86_TRAC3</name>
<evidence type="ECO:0000256" key="1">
    <source>
        <dbReference type="SAM" id="MobiDB-lite"/>
    </source>
</evidence>
<reference evidence="2 3" key="1">
    <citation type="journal article" date="2015" name="Biotechnol. Biofuels">
        <title>Enhanced degradation of softwood versus hardwood by the white-rot fungus Pycnoporus coccineus.</title>
        <authorList>
            <person name="Couturier M."/>
            <person name="Navarro D."/>
            <person name="Chevret D."/>
            <person name="Henrissat B."/>
            <person name="Piumi F."/>
            <person name="Ruiz-Duenas F.J."/>
            <person name="Martinez A.T."/>
            <person name="Grigoriev I.V."/>
            <person name="Riley R."/>
            <person name="Lipzen A."/>
            <person name="Berrin J.G."/>
            <person name="Master E.R."/>
            <person name="Rosso M.N."/>
        </authorList>
    </citation>
    <scope>NUCLEOTIDE SEQUENCE [LARGE SCALE GENOMIC DNA]</scope>
    <source>
        <strain evidence="2 3">BRFM310</strain>
    </source>
</reference>
<keyword evidence="3" id="KW-1185">Reference proteome</keyword>
<dbReference type="EMBL" id="KZ084120">
    <property type="protein sequence ID" value="OSD00206.1"/>
    <property type="molecule type" value="Genomic_DNA"/>
</dbReference>
<feature type="region of interest" description="Disordered" evidence="1">
    <location>
        <begin position="1"/>
        <end position="59"/>
    </location>
</feature>
<organism evidence="2 3">
    <name type="scientific">Trametes coccinea (strain BRFM310)</name>
    <name type="common">Pycnoporus coccineus</name>
    <dbReference type="NCBI Taxonomy" id="1353009"/>
    <lineage>
        <taxon>Eukaryota</taxon>
        <taxon>Fungi</taxon>
        <taxon>Dikarya</taxon>
        <taxon>Basidiomycota</taxon>
        <taxon>Agaricomycotina</taxon>
        <taxon>Agaricomycetes</taxon>
        <taxon>Polyporales</taxon>
        <taxon>Polyporaceae</taxon>
        <taxon>Trametes</taxon>
    </lineage>
</organism>
<evidence type="ECO:0000313" key="3">
    <source>
        <dbReference type="Proteomes" id="UP000193067"/>
    </source>
</evidence>
<feature type="compositionally biased region" description="Basic and acidic residues" evidence="1">
    <location>
        <begin position="46"/>
        <end position="59"/>
    </location>
</feature>
<feature type="compositionally biased region" description="Basic and acidic residues" evidence="1">
    <location>
        <begin position="1"/>
        <end position="18"/>
    </location>
</feature>
<dbReference type="AlphaFoldDB" id="A0A1Y2IG86"/>
<feature type="compositionally biased region" description="Basic and acidic residues" evidence="1">
    <location>
        <begin position="29"/>
        <end position="38"/>
    </location>
</feature>
<protein>
    <submittedName>
        <fullName evidence="2">Uncharacterized protein</fullName>
    </submittedName>
</protein>